<dbReference type="GO" id="GO:0005743">
    <property type="term" value="C:mitochondrial inner membrane"/>
    <property type="evidence" value="ECO:0007669"/>
    <property type="project" value="UniProtKB-SubCell"/>
</dbReference>
<keyword evidence="9" id="KW-0999">Mitochondrion inner membrane</keyword>
<evidence type="ECO:0000256" key="7">
    <source>
        <dbReference type="ARBA" id="ARBA00023049"/>
    </source>
</evidence>
<evidence type="ECO:0000256" key="6">
    <source>
        <dbReference type="ARBA" id="ARBA00022801"/>
    </source>
</evidence>
<sequence length="231" mass="26886">MGDSHNLPPTDTSNDAISDRRYYNTRTWFSAMLGLATPEEMSGYLAERAVILEKPDFERCEQQKQWLFQHSPMIRFLREQIQLLGSDINPSNVHCGRCITARQGGTSREYGIMLCSNNHRRRKVLEDTLAHEMVHCWDHLKWKIDGGNLRHAACTEIRAATLSGECRFTNEVWRRGQWGLTQKLQDCVRRRATLSVTERPNCQDDVHAARVVNEVWDSCFNDTRPFDEIYR</sequence>
<dbReference type="PANTHER" id="PTHR21711">
    <property type="entry name" value="MITOCHONDRIAL INNER MEMBRANE PROTEASE"/>
    <property type="match status" value="1"/>
</dbReference>
<dbReference type="OrthoDB" id="285308at2759"/>
<accession>A0A6A6HHG4</accession>
<keyword evidence="4 9" id="KW-0645">Protease</keyword>
<dbReference type="InterPro" id="IPR019165">
    <property type="entry name" value="Peptidase_M76_ATP23"/>
</dbReference>
<keyword evidence="9" id="KW-0472">Membrane</keyword>
<evidence type="ECO:0000313" key="10">
    <source>
        <dbReference type="EMBL" id="KAF2236983.1"/>
    </source>
</evidence>
<proteinExistence type="inferred from homology"/>
<evidence type="ECO:0000256" key="4">
    <source>
        <dbReference type="ARBA" id="ARBA00022670"/>
    </source>
</evidence>
<comment type="function">
    <text evidence="8">Has a dual role in the assembly of mitochondrial ATPase. Acts as a protease that removes N-terminal residues of mitochondrial ATPase CF(0) subunit 6 at the intermembrane space side. Also involved in the correct assembly of the membrane-embedded ATPase CF(0) particle, probably mediating association of subunit 6 with the subunit 9 ring.</text>
</comment>
<reference evidence="10" key="1">
    <citation type="journal article" date="2020" name="Stud. Mycol.">
        <title>101 Dothideomycetes genomes: a test case for predicting lifestyles and emergence of pathogens.</title>
        <authorList>
            <person name="Haridas S."/>
            <person name="Albert R."/>
            <person name="Binder M."/>
            <person name="Bloem J."/>
            <person name="Labutti K."/>
            <person name="Salamov A."/>
            <person name="Andreopoulos B."/>
            <person name="Baker S."/>
            <person name="Barry K."/>
            <person name="Bills G."/>
            <person name="Bluhm B."/>
            <person name="Cannon C."/>
            <person name="Castanera R."/>
            <person name="Culley D."/>
            <person name="Daum C."/>
            <person name="Ezra D."/>
            <person name="Gonzalez J."/>
            <person name="Henrissat B."/>
            <person name="Kuo A."/>
            <person name="Liang C."/>
            <person name="Lipzen A."/>
            <person name="Lutzoni F."/>
            <person name="Magnuson J."/>
            <person name="Mondo S."/>
            <person name="Nolan M."/>
            <person name="Ohm R."/>
            <person name="Pangilinan J."/>
            <person name="Park H.-J."/>
            <person name="Ramirez L."/>
            <person name="Alfaro M."/>
            <person name="Sun H."/>
            <person name="Tritt A."/>
            <person name="Yoshinaga Y."/>
            <person name="Zwiers L.-H."/>
            <person name="Turgeon B."/>
            <person name="Goodwin S."/>
            <person name="Spatafora J."/>
            <person name="Crous P."/>
            <person name="Grigoriev I."/>
        </authorList>
    </citation>
    <scope>NUCLEOTIDE SEQUENCE</scope>
    <source>
        <strain evidence="10">Tuck. ex Michener</strain>
    </source>
</reference>
<evidence type="ECO:0000256" key="3">
    <source>
        <dbReference type="ARBA" id="ARBA00014615"/>
    </source>
</evidence>
<dbReference type="EMBL" id="ML991782">
    <property type="protein sequence ID" value="KAF2236983.1"/>
    <property type="molecule type" value="Genomic_DNA"/>
</dbReference>
<keyword evidence="9" id="KW-0496">Mitochondrion</keyword>
<evidence type="ECO:0000256" key="1">
    <source>
        <dbReference type="ARBA" id="ARBA00004137"/>
    </source>
</evidence>
<keyword evidence="5 9" id="KW-0479">Metal-binding</keyword>
<dbReference type="Pfam" id="PF09768">
    <property type="entry name" value="Peptidase_M76"/>
    <property type="match status" value="1"/>
</dbReference>
<protein>
    <recommendedName>
        <fullName evidence="3 9">Mitochondrial inner membrane protease ATP23</fullName>
        <ecNumber evidence="9">3.4.24.-</ecNumber>
    </recommendedName>
</protein>
<dbReference type="GO" id="GO:0034982">
    <property type="term" value="P:mitochondrial protein processing"/>
    <property type="evidence" value="ECO:0007669"/>
    <property type="project" value="TreeGrafter"/>
</dbReference>
<dbReference type="PANTHER" id="PTHR21711:SF0">
    <property type="entry name" value="MITOCHONDRIAL INNER MEMBRANE PROTEASE ATP23 HOMOLOG"/>
    <property type="match status" value="1"/>
</dbReference>
<dbReference type="Proteomes" id="UP000800092">
    <property type="component" value="Unassembled WGS sequence"/>
</dbReference>
<comment type="subcellular location">
    <subcellularLocation>
        <location evidence="1 9">Mitochondrion inner membrane</location>
        <topology evidence="1 9">Peripheral membrane protein</topology>
        <orientation evidence="1 9">Intermembrane side</orientation>
    </subcellularLocation>
</comment>
<gene>
    <name evidence="10" type="ORF">EV356DRAFT_442594</name>
</gene>
<name>A0A6A6HHG4_VIRVR</name>
<comment type="similarity">
    <text evidence="2 9">Belongs to the peptidase M76 family.</text>
</comment>
<evidence type="ECO:0000256" key="9">
    <source>
        <dbReference type="RuleBase" id="RU364057"/>
    </source>
</evidence>
<dbReference type="EC" id="3.4.24.-" evidence="9"/>
<evidence type="ECO:0000256" key="8">
    <source>
        <dbReference type="ARBA" id="ARBA00025322"/>
    </source>
</evidence>
<dbReference type="GO" id="GO:0046872">
    <property type="term" value="F:metal ion binding"/>
    <property type="evidence" value="ECO:0007669"/>
    <property type="project" value="UniProtKB-KW"/>
</dbReference>
<evidence type="ECO:0000256" key="5">
    <source>
        <dbReference type="ARBA" id="ARBA00022723"/>
    </source>
</evidence>
<keyword evidence="6 9" id="KW-0378">Hydrolase</keyword>
<keyword evidence="7 9" id="KW-0482">Metalloprotease</keyword>
<evidence type="ECO:0000256" key="2">
    <source>
        <dbReference type="ARBA" id="ARBA00009915"/>
    </source>
</evidence>
<organism evidence="10 11">
    <name type="scientific">Viridothelium virens</name>
    <name type="common">Speckled blister lichen</name>
    <name type="synonym">Trypethelium virens</name>
    <dbReference type="NCBI Taxonomy" id="1048519"/>
    <lineage>
        <taxon>Eukaryota</taxon>
        <taxon>Fungi</taxon>
        <taxon>Dikarya</taxon>
        <taxon>Ascomycota</taxon>
        <taxon>Pezizomycotina</taxon>
        <taxon>Dothideomycetes</taxon>
        <taxon>Dothideomycetes incertae sedis</taxon>
        <taxon>Trypetheliales</taxon>
        <taxon>Trypetheliaceae</taxon>
        <taxon>Viridothelium</taxon>
    </lineage>
</organism>
<dbReference type="GO" id="GO:0033615">
    <property type="term" value="P:mitochondrial proton-transporting ATP synthase complex assembly"/>
    <property type="evidence" value="ECO:0007669"/>
    <property type="project" value="TreeGrafter"/>
</dbReference>
<keyword evidence="11" id="KW-1185">Reference proteome</keyword>
<dbReference type="GO" id="GO:0004222">
    <property type="term" value="F:metalloendopeptidase activity"/>
    <property type="evidence" value="ECO:0007669"/>
    <property type="project" value="InterPro"/>
</dbReference>
<evidence type="ECO:0000313" key="11">
    <source>
        <dbReference type="Proteomes" id="UP000800092"/>
    </source>
</evidence>
<dbReference type="AlphaFoldDB" id="A0A6A6HHG4"/>